<comment type="subcellular location">
    <subcellularLocation>
        <location evidence="1">Nucleus</location>
    </subcellularLocation>
</comment>
<feature type="region of interest" description="Disordered" evidence="8">
    <location>
        <begin position="32"/>
        <end position="91"/>
    </location>
</feature>
<keyword evidence="5" id="KW-0862">Zinc</keyword>
<feature type="domain" description="C2H2-type" evidence="9">
    <location>
        <begin position="420"/>
        <end position="447"/>
    </location>
</feature>
<evidence type="ECO:0000256" key="8">
    <source>
        <dbReference type="SAM" id="MobiDB-lite"/>
    </source>
</evidence>
<keyword evidence="3" id="KW-0677">Repeat</keyword>
<evidence type="ECO:0000313" key="10">
    <source>
        <dbReference type="EMBL" id="CAL8112789.1"/>
    </source>
</evidence>
<evidence type="ECO:0000256" key="5">
    <source>
        <dbReference type="ARBA" id="ARBA00022833"/>
    </source>
</evidence>
<dbReference type="SMART" id="SM00355">
    <property type="entry name" value="ZnF_C2H2"/>
    <property type="match status" value="3"/>
</dbReference>
<proteinExistence type="predicted"/>
<dbReference type="Pfam" id="PF00096">
    <property type="entry name" value="zf-C2H2"/>
    <property type="match status" value="1"/>
</dbReference>
<evidence type="ECO:0000256" key="7">
    <source>
        <dbReference type="PROSITE-ProRule" id="PRU00042"/>
    </source>
</evidence>
<keyword evidence="6" id="KW-0539">Nucleus</keyword>
<dbReference type="PROSITE" id="PS50157">
    <property type="entry name" value="ZINC_FINGER_C2H2_2"/>
    <property type="match status" value="2"/>
</dbReference>
<keyword evidence="11" id="KW-1185">Reference proteome</keyword>
<evidence type="ECO:0000259" key="9">
    <source>
        <dbReference type="PROSITE" id="PS50157"/>
    </source>
</evidence>
<dbReference type="InterPro" id="IPR013087">
    <property type="entry name" value="Znf_C2H2_type"/>
</dbReference>
<organism evidence="10 11">
    <name type="scientific">Orchesella dallaii</name>
    <dbReference type="NCBI Taxonomy" id="48710"/>
    <lineage>
        <taxon>Eukaryota</taxon>
        <taxon>Metazoa</taxon>
        <taxon>Ecdysozoa</taxon>
        <taxon>Arthropoda</taxon>
        <taxon>Hexapoda</taxon>
        <taxon>Collembola</taxon>
        <taxon>Entomobryomorpha</taxon>
        <taxon>Entomobryoidea</taxon>
        <taxon>Orchesellidae</taxon>
        <taxon>Orchesellinae</taxon>
        <taxon>Orchesella</taxon>
    </lineage>
</organism>
<name>A0ABP1R093_9HEXA</name>
<dbReference type="PROSITE" id="PS00028">
    <property type="entry name" value="ZINC_FINGER_C2H2_1"/>
    <property type="match status" value="2"/>
</dbReference>
<dbReference type="Proteomes" id="UP001642540">
    <property type="component" value="Unassembled WGS sequence"/>
</dbReference>
<keyword evidence="4 7" id="KW-0863">Zinc-finger</keyword>
<accession>A0ABP1R093</accession>
<feature type="region of interest" description="Disordered" evidence="8">
    <location>
        <begin position="193"/>
        <end position="320"/>
    </location>
</feature>
<dbReference type="Gene3D" id="3.30.160.60">
    <property type="entry name" value="Classic Zinc Finger"/>
    <property type="match status" value="2"/>
</dbReference>
<evidence type="ECO:0000256" key="2">
    <source>
        <dbReference type="ARBA" id="ARBA00022723"/>
    </source>
</evidence>
<evidence type="ECO:0000256" key="3">
    <source>
        <dbReference type="ARBA" id="ARBA00022737"/>
    </source>
</evidence>
<protein>
    <recommendedName>
        <fullName evidence="9">C2H2-type domain-containing protein</fullName>
    </recommendedName>
</protein>
<feature type="domain" description="C2H2-type" evidence="9">
    <location>
        <begin position="378"/>
        <end position="406"/>
    </location>
</feature>
<evidence type="ECO:0000256" key="4">
    <source>
        <dbReference type="ARBA" id="ARBA00022771"/>
    </source>
</evidence>
<dbReference type="EMBL" id="CAXLJM020000049">
    <property type="protein sequence ID" value="CAL8112789.1"/>
    <property type="molecule type" value="Genomic_DNA"/>
</dbReference>
<comment type="caution">
    <text evidence="10">The sequence shown here is derived from an EMBL/GenBank/DDBJ whole genome shotgun (WGS) entry which is preliminary data.</text>
</comment>
<keyword evidence="2" id="KW-0479">Metal-binding</keyword>
<dbReference type="InterPro" id="IPR036236">
    <property type="entry name" value="Znf_C2H2_sf"/>
</dbReference>
<sequence>MYNLLHAKMSEGTEKICLICGINMNKRARHDRYNYVHPSQKKRGGKAPASQGSESDSDPGSDSDSSSGKSKRKSVKRKAPVAAASGRQTRNQNPKAFAASLCKVMQLPATPDEPFLRIFSAADYCPDCSTKVKDIHESQKELEKIQARLDEYKVDIEIDLSKHLQKIPFCKNVLKNDAYARYKEDINLILDYNDTGKNKEGSDDDGDSKKRSAASALKRKSENGPQQQRGREAKKLKTYKEESDEEDEREVKKPAAKKGNSSTKKEEDEIVGSSASNEEPESSVKKESSEVQEISSDSEIEKVVELNSSGSSPEIVSEVEAPKAVVEAPVEISTAKKEPTKRDPSLKCPICVIPRYFEYRENLEAHVTAHQNRKSRTYNCEFCGKEFDRPNRLQLHLSKTHPNGEKDGGESDGSSAVSGWICGFCDEEFQRKKLMEEHLDAHPEAKPLNCHACGRGFKRLESLQRAFQIYKGQPVDPCKYCGRSIPLKDYLAHNQKILADK</sequence>
<evidence type="ECO:0000313" key="11">
    <source>
        <dbReference type="Proteomes" id="UP001642540"/>
    </source>
</evidence>
<reference evidence="10 11" key="1">
    <citation type="submission" date="2024-08" db="EMBL/GenBank/DDBJ databases">
        <authorList>
            <person name="Cucini C."/>
            <person name="Frati F."/>
        </authorList>
    </citation>
    <scope>NUCLEOTIDE SEQUENCE [LARGE SCALE GENOMIC DNA]</scope>
</reference>
<evidence type="ECO:0000256" key="1">
    <source>
        <dbReference type="ARBA" id="ARBA00004123"/>
    </source>
</evidence>
<evidence type="ECO:0000256" key="6">
    <source>
        <dbReference type="ARBA" id="ARBA00023242"/>
    </source>
</evidence>
<gene>
    <name evidence="10" type="ORF">ODALV1_LOCUS15783</name>
</gene>
<dbReference type="PANTHER" id="PTHR24394:SF44">
    <property type="entry name" value="ZINC FINGER PROTEIN 271-LIKE"/>
    <property type="match status" value="1"/>
</dbReference>
<feature type="compositionally biased region" description="Basic and acidic residues" evidence="8">
    <location>
        <begin position="229"/>
        <end position="241"/>
    </location>
</feature>
<feature type="compositionally biased region" description="Basic residues" evidence="8">
    <location>
        <begin position="69"/>
        <end position="79"/>
    </location>
</feature>
<dbReference type="PANTHER" id="PTHR24394">
    <property type="entry name" value="ZINC FINGER PROTEIN"/>
    <property type="match status" value="1"/>
</dbReference>
<dbReference type="SUPFAM" id="SSF57667">
    <property type="entry name" value="beta-beta-alpha zinc fingers"/>
    <property type="match status" value="2"/>
</dbReference>